<evidence type="ECO:0000313" key="2">
    <source>
        <dbReference type="Proteomes" id="UP001597297"/>
    </source>
</evidence>
<keyword evidence="2" id="KW-1185">Reference proteome</keyword>
<name>A0ABW5E055_9BACT</name>
<dbReference type="Proteomes" id="UP001597297">
    <property type="component" value="Unassembled WGS sequence"/>
</dbReference>
<organism evidence="1 2">
    <name type="scientific">Rubritalea spongiae</name>
    <dbReference type="NCBI Taxonomy" id="430797"/>
    <lineage>
        <taxon>Bacteria</taxon>
        <taxon>Pseudomonadati</taxon>
        <taxon>Verrucomicrobiota</taxon>
        <taxon>Verrucomicrobiia</taxon>
        <taxon>Verrucomicrobiales</taxon>
        <taxon>Rubritaleaceae</taxon>
        <taxon>Rubritalea</taxon>
    </lineage>
</organism>
<gene>
    <name evidence="1" type="ORF">ACFSQZ_05785</name>
</gene>
<reference evidence="2" key="1">
    <citation type="journal article" date="2019" name="Int. J. Syst. Evol. Microbiol.">
        <title>The Global Catalogue of Microorganisms (GCM) 10K type strain sequencing project: providing services to taxonomists for standard genome sequencing and annotation.</title>
        <authorList>
            <consortium name="The Broad Institute Genomics Platform"/>
            <consortium name="The Broad Institute Genome Sequencing Center for Infectious Disease"/>
            <person name="Wu L."/>
            <person name="Ma J."/>
        </authorList>
    </citation>
    <scope>NUCLEOTIDE SEQUENCE [LARGE SCALE GENOMIC DNA]</scope>
    <source>
        <strain evidence="2">JCM 16545</strain>
    </source>
</reference>
<dbReference type="EMBL" id="JBHUJC010000018">
    <property type="protein sequence ID" value="MFD2275972.1"/>
    <property type="molecule type" value="Genomic_DNA"/>
</dbReference>
<dbReference type="RefSeq" id="WP_377095504.1">
    <property type="nucleotide sequence ID" value="NZ_JBHSJM010000001.1"/>
</dbReference>
<accession>A0ABW5E055</accession>
<evidence type="ECO:0000313" key="1">
    <source>
        <dbReference type="EMBL" id="MFD2275972.1"/>
    </source>
</evidence>
<protein>
    <submittedName>
        <fullName evidence="1">Uncharacterized protein</fullName>
    </submittedName>
</protein>
<comment type="caution">
    <text evidence="1">The sequence shown here is derived from an EMBL/GenBank/DDBJ whole genome shotgun (WGS) entry which is preliminary data.</text>
</comment>
<sequence>MSHLQVYLPILGLIICSCASSKNETVEPQKEVQQDQLVGRIATIYPDAGYMLIQRYRNIQPSENTIYYSRNQQGQTHSVSLNEQKLGQFYVADIKDGRFSINDPVFQRTIDSPLQMDMNQSDTPTLENSL</sequence>
<proteinExistence type="predicted"/>